<comment type="similarity">
    <text evidence="3">In the N-terminal section; belongs to the glycosyltransferase 51 family.</text>
</comment>
<evidence type="ECO:0000313" key="21">
    <source>
        <dbReference type="Proteomes" id="UP000178612"/>
    </source>
</evidence>
<dbReference type="EMBL" id="MHVJ01000011">
    <property type="protein sequence ID" value="OHA91580.1"/>
    <property type="molecule type" value="Genomic_DNA"/>
</dbReference>
<dbReference type="GO" id="GO:0071555">
    <property type="term" value="P:cell wall organization"/>
    <property type="evidence" value="ECO:0007669"/>
    <property type="project" value="UniProtKB-KW"/>
</dbReference>
<dbReference type="InterPro" id="IPR023346">
    <property type="entry name" value="Lysozyme-like_dom_sf"/>
</dbReference>
<feature type="domain" description="Penicillin-binding protein transpeptidase" evidence="18">
    <location>
        <begin position="328"/>
        <end position="605"/>
    </location>
</feature>
<keyword evidence="4" id="KW-1003">Cell membrane</keyword>
<proteinExistence type="inferred from homology"/>
<evidence type="ECO:0000256" key="8">
    <source>
        <dbReference type="ARBA" id="ARBA00022679"/>
    </source>
</evidence>
<sequence length="712" mass="79013">MKNFWRKARNSNHFWAASAVALFLCGLFILWIASLRIPALESISERRVNVSTKIYDRTGEILLYDMSRDVRRETVPFEDISPYAKAATIAIEDKDFYSHNGFVLSSFLRAILVNLTSLSFSQGGSTITQQVVKNSILTKDKTPTRKLKELILALKLEKSLTKDEILSLYLNEIPYGGTIYGIEEASKSFFGKSSSDLTLAEAAYLAALLKAPTYYSPYGLHQEELEARKNQVLSEMLRNKFITQEEYDAAGAQRVQFAERKNTDNIRAPHFVFFVIDKLTEKFGEGALESGGYKVITTLDYEIEQEAEKLAKKYGEINQDKFNANNNAIVAIDPKTGEILAMTGSRDYFDKDIGGNFNAATGLRQPGSSFKPFVYALLFNRGYTPETILWDVPIQFSTSCAQDNFTSEDPCYSPGNYDEKFRGPMTIRNALAQSINVPAVEAVYLAGVGDSVKLAKEMGIESLTDTKNYGLSLVLGGGSVSLLDMASAYAVFANDGVKNPYTSILWVEDGDGNVIDKHSPFPTRVLPEETARTISDILSDNEARTPGYGANSPLYVPYRDVAVKTGTSNDYRDAWIIGYAPNLVVGAWVGNNDNSPMAKKVAGLIVSPLWRELIDQVLPSMPEESFTNIEPTNPSELKPILRGEVEVPPHSILHWVYKENPRGPVPLNPASDPQYLHWEYGIKSWATANNYGVYAAPTYTPPAPVPLVPYGF</sequence>
<evidence type="ECO:0000256" key="13">
    <source>
        <dbReference type="ARBA" id="ARBA00023268"/>
    </source>
</evidence>
<evidence type="ECO:0000256" key="11">
    <source>
        <dbReference type="ARBA" id="ARBA00022984"/>
    </source>
</evidence>
<dbReference type="InterPro" id="IPR001264">
    <property type="entry name" value="Glyco_trans_51"/>
</dbReference>
<keyword evidence="11" id="KW-0573">Peptidoglycan synthesis</keyword>
<evidence type="ECO:0000256" key="6">
    <source>
        <dbReference type="ARBA" id="ARBA00022670"/>
    </source>
</evidence>
<evidence type="ECO:0000256" key="17">
    <source>
        <dbReference type="SAM" id="Phobius"/>
    </source>
</evidence>
<evidence type="ECO:0000256" key="12">
    <source>
        <dbReference type="ARBA" id="ARBA00023136"/>
    </source>
</evidence>
<keyword evidence="17" id="KW-1133">Transmembrane helix</keyword>
<keyword evidence="14" id="KW-0961">Cell wall biogenesis/degradation</keyword>
<dbReference type="GO" id="GO:0008955">
    <property type="term" value="F:peptidoglycan glycosyltransferase activity"/>
    <property type="evidence" value="ECO:0007669"/>
    <property type="project" value="UniProtKB-EC"/>
</dbReference>
<evidence type="ECO:0000256" key="1">
    <source>
        <dbReference type="ARBA" id="ARBA00004236"/>
    </source>
</evidence>
<evidence type="ECO:0000256" key="5">
    <source>
        <dbReference type="ARBA" id="ARBA00022645"/>
    </source>
</evidence>
<dbReference type="Pfam" id="PF00905">
    <property type="entry name" value="Transpeptidase"/>
    <property type="match status" value="1"/>
</dbReference>
<keyword evidence="13" id="KW-0511">Multifunctional enzyme</keyword>
<gene>
    <name evidence="20" type="ORF">A2758_00520</name>
</gene>
<evidence type="ECO:0000259" key="19">
    <source>
        <dbReference type="Pfam" id="PF00912"/>
    </source>
</evidence>
<keyword evidence="6" id="KW-0645">Protease</keyword>
<dbReference type="GO" id="GO:0008360">
    <property type="term" value="P:regulation of cell shape"/>
    <property type="evidence" value="ECO:0007669"/>
    <property type="project" value="UniProtKB-KW"/>
</dbReference>
<keyword evidence="10" id="KW-0133">Cell shape</keyword>
<evidence type="ECO:0000256" key="16">
    <source>
        <dbReference type="ARBA" id="ARBA00049902"/>
    </source>
</evidence>
<keyword evidence="5" id="KW-0121">Carboxypeptidase</keyword>
<evidence type="ECO:0000256" key="15">
    <source>
        <dbReference type="ARBA" id="ARBA00034000"/>
    </source>
</evidence>
<evidence type="ECO:0000256" key="3">
    <source>
        <dbReference type="ARBA" id="ARBA00007739"/>
    </source>
</evidence>
<protein>
    <submittedName>
        <fullName evidence="20">Uncharacterized protein</fullName>
    </submittedName>
</protein>
<dbReference type="PANTHER" id="PTHR32282">
    <property type="entry name" value="BINDING PROTEIN TRANSPEPTIDASE, PUTATIVE-RELATED"/>
    <property type="match status" value="1"/>
</dbReference>
<keyword evidence="7" id="KW-0328">Glycosyltransferase</keyword>
<dbReference type="Pfam" id="PF00912">
    <property type="entry name" value="Transgly"/>
    <property type="match status" value="1"/>
</dbReference>
<dbReference type="GO" id="GO:0009002">
    <property type="term" value="F:serine-type D-Ala-D-Ala carboxypeptidase activity"/>
    <property type="evidence" value="ECO:0007669"/>
    <property type="project" value="UniProtKB-EC"/>
</dbReference>
<evidence type="ECO:0000313" key="20">
    <source>
        <dbReference type="EMBL" id="OHA91580.1"/>
    </source>
</evidence>
<dbReference type="NCBIfam" id="TIGR02074">
    <property type="entry name" value="PBP_1a_fam"/>
    <property type="match status" value="1"/>
</dbReference>
<dbReference type="GO" id="GO:0009252">
    <property type="term" value="P:peptidoglycan biosynthetic process"/>
    <property type="evidence" value="ECO:0007669"/>
    <property type="project" value="UniProtKB-KW"/>
</dbReference>
<keyword evidence="17" id="KW-0812">Transmembrane</keyword>
<reference evidence="20 21" key="1">
    <citation type="journal article" date="2016" name="Nat. Commun.">
        <title>Thousands of microbial genomes shed light on interconnected biogeochemical processes in an aquifer system.</title>
        <authorList>
            <person name="Anantharaman K."/>
            <person name="Brown C.T."/>
            <person name="Hug L.A."/>
            <person name="Sharon I."/>
            <person name="Castelle C.J."/>
            <person name="Probst A.J."/>
            <person name="Thomas B.C."/>
            <person name="Singh A."/>
            <person name="Wilkins M.J."/>
            <person name="Karaoz U."/>
            <person name="Brodie E.L."/>
            <person name="Williams K.H."/>
            <person name="Hubbard S.S."/>
            <person name="Banfield J.F."/>
        </authorList>
    </citation>
    <scope>NUCLEOTIDE SEQUENCE [LARGE SCALE GENOMIC DNA]</scope>
</reference>
<dbReference type="InterPro" id="IPR036950">
    <property type="entry name" value="PBP_transglycosylase"/>
</dbReference>
<comment type="similarity">
    <text evidence="2">In the C-terminal section; belongs to the transpeptidase family.</text>
</comment>
<keyword evidence="9" id="KW-0378">Hydrolase</keyword>
<evidence type="ECO:0000256" key="14">
    <source>
        <dbReference type="ARBA" id="ARBA00023316"/>
    </source>
</evidence>
<evidence type="ECO:0000256" key="9">
    <source>
        <dbReference type="ARBA" id="ARBA00022801"/>
    </source>
</evidence>
<keyword evidence="12 17" id="KW-0472">Membrane</keyword>
<dbReference type="InterPro" id="IPR001460">
    <property type="entry name" value="PCN-bd_Tpept"/>
</dbReference>
<dbReference type="Proteomes" id="UP000178612">
    <property type="component" value="Unassembled WGS sequence"/>
</dbReference>
<dbReference type="InterPro" id="IPR012338">
    <property type="entry name" value="Beta-lactam/transpept-like"/>
</dbReference>
<evidence type="ECO:0000256" key="7">
    <source>
        <dbReference type="ARBA" id="ARBA00022676"/>
    </source>
</evidence>
<dbReference type="FunFam" id="1.10.3810.10:FF:000001">
    <property type="entry name" value="Penicillin-binding protein 1A"/>
    <property type="match status" value="1"/>
</dbReference>
<comment type="catalytic activity">
    <reaction evidence="16">
        <text>[GlcNAc-(1-&gt;4)-Mur2Ac(oyl-L-Ala-gamma-D-Glu-L-Lys-D-Ala-D-Ala)](n)-di-trans,octa-cis-undecaprenyl diphosphate + beta-D-GlcNAc-(1-&gt;4)-Mur2Ac(oyl-L-Ala-gamma-D-Glu-L-Lys-D-Ala-D-Ala)-di-trans,octa-cis-undecaprenyl diphosphate = [GlcNAc-(1-&gt;4)-Mur2Ac(oyl-L-Ala-gamma-D-Glu-L-Lys-D-Ala-D-Ala)](n+1)-di-trans,octa-cis-undecaprenyl diphosphate + di-trans,octa-cis-undecaprenyl diphosphate + H(+)</text>
        <dbReference type="Rhea" id="RHEA:23708"/>
        <dbReference type="Rhea" id="RHEA-COMP:9602"/>
        <dbReference type="Rhea" id="RHEA-COMP:9603"/>
        <dbReference type="ChEBI" id="CHEBI:15378"/>
        <dbReference type="ChEBI" id="CHEBI:58405"/>
        <dbReference type="ChEBI" id="CHEBI:60033"/>
        <dbReference type="ChEBI" id="CHEBI:78435"/>
        <dbReference type="EC" id="2.4.99.28"/>
    </reaction>
</comment>
<comment type="subcellular location">
    <subcellularLocation>
        <location evidence="1">Cell membrane</location>
    </subcellularLocation>
</comment>
<dbReference type="PANTHER" id="PTHR32282:SF11">
    <property type="entry name" value="PENICILLIN-BINDING PROTEIN 1B"/>
    <property type="match status" value="1"/>
</dbReference>
<feature type="domain" description="Glycosyl transferase family 51" evidence="19">
    <location>
        <begin position="66"/>
        <end position="236"/>
    </location>
</feature>
<feature type="transmembrane region" description="Helical" evidence="17">
    <location>
        <begin position="12"/>
        <end position="33"/>
    </location>
</feature>
<organism evidence="20 21">
    <name type="scientific">Candidatus Zambryskibacteria bacterium RIFCSPHIGHO2_01_FULL_49_18</name>
    <dbReference type="NCBI Taxonomy" id="1802740"/>
    <lineage>
        <taxon>Bacteria</taxon>
        <taxon>Candidatus Zambryskiibacteriota</taxon>
    </lineage>
</organism>
<dbReference type="SUPFAM" id="SSF53955">
    <property type="entry name" value="Lysozyme-like"/>
    <property type="match status" value="1"/>
</dbReference>
<dbReference type="SUPFAM" id="SSF56601">
    <property type="entry name" value="beta-lactamase/transpeptidase-like"/>
    <property type="match status" value="1"/>
</dbReference>
<dbReference type="GO" id="GO:0030288">
    <property type="term" value="C:outer membrane-bounded periplasmic space"/>
    <property type="evidence" value="ECO:0007669"/>
    <property type="project" value="TreeGrafter"/>
</dbReference>
<dbReference type="InterPro" id="IPR050396">
    <property type="entry name" value="Glycosyltr_51/Transpeptidase"/>
</dbReference>
<dbReference type="Gene3D" id="1.10.3810.10">
    <property type="entry name" value="Biosynthetic peptidoglycan transglycosylase-like"/>
    <property type="match status" value="1"/>
</dbReference>
<dbReference type="GO" id="GO:0005886">
    <property type="term" value="C:plasma membrane"/>
    <property type="evidence" value="ECO:0007669"/>
    <property type="project" value="UniProtKB-SubCell"/>
</dbReference>
<comment type="catalytic activity">
    <reaction evidence="15">
        <text>Preferential cleavage: (Ac)2-L-Lys-D-Ala-|-D-Ala. Also transpeptidation of peptidyl-alanyl moieties that are N-acyl substituents of D-alanine.</text>
        <dbReference type="EC" id="3.4.16.4"/>
    </reaction>
</comment>
<evidence type="ECO:0000256" key="4">
    <source>
        <dbReference type="ARBA" id="ARBA00022475"/>
    </source>
</evidence>
<dbReference type="GO" id="GO:0006508">
    <property type="term" value="P:proteolysis"/>
    <property type="evidence" value="ECO:0007669"/>
    <property type="project" value="UniProtKB-KW"/>
</dbReference>
<dbReference type="Gene3D" id="3.40.710.10">
    <property type="entry name" value="DD-peptidase/beta-lactamase superfamily"/>
    <property type="match status" value="1"/>
</dbReference>
<evidence type="ECO:0000259" key="18">
    <source>
        <dbReference type="Pfam" id="PF00905"/>
    </source>
</evidence>
<dbReference type="GO" id="GO:0008658">
    <property type="term" value="F:penicillin binding"/>
    <property type="evidence" value="ECO:0007669"/>
    <property type="project" value="InterPro"/>
</dbReference>
<dbReference type="AlphaFoldDB" id="A0A1G2T2Q7"/>
<accession>A0A1G2T2Q7</accession>
<name>A0A1G2T2Q7_9BACT</name>
<evidence type="ECO:0000256" key="10">
    <source>
        <dbReference type="ARBA" id="ARBA00022960"/>
    </source>
</evidence>
<evidence type="ECO:0000256" key="2">
    <source>
        <dbReference type="ARBA" id="ARBA00007090"/>
    </source>
</evidence>
<keyword evidence="8" id="KW-0808">Transferase</keyword>
<comment type="caution">
    <text evidence="20">The sequence shown here is derived from an EMBL/GenBank/DDBJ whole genome shotgun (WGS) entry which is preliminary data.</text>
</comment>